<protein>
    <recommendedName>
        <fullName evidence="5">Transmembrane protein</fullName>
    </recommendedName>
</protein>
<evidence type="ECO:0008006" key="5">
    <source>
        <dbReference type="Google" id="ProtNLM"/>
    </source>
</evidence>
<evidence type="ECO:0000256" key="1">
    <source>
        <dbReference type="SAM" id="MobiDB-lite"/>
    </source>
</evidence>
<keyword evidence="2" id="KW-0812">Transmembrane</keyword>
<evidence type="ECO:0000313" key="3">
    <source>
        <dbReference type="EMBL" id="CAH9094248.1"/>
    </source>
</evidence>
<dbReference type="GO" id="GO:0009535">
    <property type="term" value="C:chloroplast thylakoid membrane"/>
    <property type="evidence" value="ECO:0007669"/>
    <property type="project" value="TreeGrafter"/>
</dbReference>
<keyword evidence="2" id="KW-1133">Transmembrane helix</keyword>
<dbReference type="PANTHER" id="PTHR36735">
    <property type="entry name" value="TRANSMEMBRANE PROTEIN"/>
    <property type="match status" value="1"/>
</dbReference>
<evidence type="ECO:0000313" key="4">
    <source>
        <dbReference type="Proteomes" id="UP001152484"/>
    </source>
</evidence>
<feature type="transmembrane region" description="Helical" evidence="2">
    <location>
        <begin position="90"/>
        <end position="114"/>
    </location>
</feature>
<feature type="region of interest" description="Disordered" evidence="1">
    <location>
        <begin position="122"/>
        <end position="165"/>
    </location>
</feature>
<organism evidence="3 4">
    <name type="scientific">Cuscuta europaea</name>
    <name type="common">European dodder</name>
    <dbReference type="NCBI Taxonomy" id="41803"/>
    <lineage>
        <taxon>Eukaryota</taxon>
        <taxon>Viridiplantae</taxon>
        <taxon>Streptophyta</taxon>
        <taxon>Embryophyta</taxon>
        <taxon>Tracheophyta</taxon>
        <taxon>Spermatophyta</taxon>
        <taxon>Magnoliopsida</taxon>
        <taxon>eudicotyledons</taxon>
        <taxon>Gunneridae</taxon>
        <taxon>Pentapetalae</taxon>
        <taxon>asterids</taxon>
        <taxon>lamiids</taxon>
        <taxon>Solanales</taxon>
        <taxon>Convolvulaceae</taxon>
        <taxon>Cuscuteae</taxon>
        <taxon>Cuscuta</taxon>
        <taxon>Cuscuta subgen. Cuscuta</taxon>
    </lineage>
</organism>
<dbReference type="AlphaFoldDB" id="A0A9P1ECG0"/>
<evidence type="ECO:0000256" key="2">
    <source>
        <dbReference type="SAM" id="Phobius"/>
    </source>
</evidence>
<dbReference type="OrthoDB" id="1930702at2759"/>
<dbReference type="PANTHER" id="PTHR36735:SF1">
    <property type="entry name" value="TRANSMEMBRANE PROTEIN"/>
    <property type="match status" value="1"/>
</dbReference>
<comment type="caution">
    <text evidence="3">The sequence shown here is derived from an EMBL/GenBank/DDBJ whole genome shotgun (WGS) entry which is preliminary data.</text>
</comment>
<reference evidence="3" key="1">
    <citation type="submission" date="2022-07" db="EMBL/GenBank/DDBJ databases">
        <authorList>
            <person name="Macas J."/>
            <person name="Novak P."/>
            <person name="Neumann P."/>
        </authorList>
    </citation>
    <scope>NUCLEOTIDE SEQUENCE</scope>
</reference>
<accession>A0A9P1ECG0</accession>
<proteinExistence type="predicted"/>
<name>A0A9P1ECG0_CUSEU</name>
<keyword evidence="2" id="KW-0472">Membrane</keyword>
<feature type="compositionally biased region" description="Basic and acidic residues" evidence="1">
    <location>
        <begin position="122"/>
        <end position="133"/>
    </location>
</feature>
<dbReference type="EMBL" id="CAMAPE010000031">
    <property type="protein sequence ID" value="CAH9094248.1"/>
    <property type="molecule type" value="Genomic_DNA"/>
</dbReference>
<keyword evidence="4" id="KW-1185">Reference proteome</keyword>
<sequence length="165" mass="18101">MATAVSCLFPFLSPAPRPLNQHRPFISYNSHLSLIIPATSLSQPFLNRDSHFRRDGGRIVSSIAVLTSETDSVQNSQEIASTAGDRVSSVISALLFAAFIALSVLTVGVIYIAVTDFLQKRESDKFEKEEASKKKGKRKGKIANRAKAGPRGFGQKNFQEDDEED</sequence>
<gene>
    <name evidence="3" type="ORF">CEURO_LOCUS12651</name>
</gene>
<feature type="compositionally biased region" description="Basic residues" evidence="1">
    <location>
        <begin position="134"/>
        <end position="144"/>
    </location>
</feature>
<dbReference type="Proteomes" id="UP001152484">
    <property type="component" value="Unassembled WGS sequence"/>
</dbReference>